<feature type="compositionally biased region" description="Low complexity" evidence="1">
    <location>
        <begin position="101"/>
        <end position="110"/>
    </location>
</feature>
<protein>
    <submittedName>
        <fullName evidence="2">Uncharacterized protein</fullName>
    </submittedName>
</protein>
<accession>A0AAV9P605</accession>
<proteinExistence type="predicted"/>
<feature type="region of interest" description="Disordered" evidence="1">
    <location>
        <begin position="72"/>
        <end position="128"/>
    </location>
</feature>
<dbReference type="EMBL" id="JAVRRT010000012">
    <property type="protein sequence ID" value="KAK5166902.1"/>
    <property type="molecule type" value="Genomic_DNA"/>
</dbReference>
<feature type="compositionally biased region" description="Polar residues" evidence="1">
    <location>
        <begin position="30"/>
        <end position="40"/>
    </location>
</feature>
<reference evidence="2 3" key="1">
    <citation type="submission" date="2023-08" db="EMBL/GenBank/DDBJ databases">
        <title>Black Yeasts Isolated from many extreme environments.</title>
        <authorList>
            <person name="Coleine C."/>
            <person name="Stajich J.E."/>
            <person name="Selbmann L."/>
        </authorList>
    </citation>
    <scope>NUCLEOTIDE SEQUENCE [LARGE SCALE GENOMIC DNA]</scope>
    <source>
        <strain evidence="2 3">CCFEE 5935</strain>
    </source>
</reference>
<dbReference type="GeneID" id="89928967"/>
<name>A0AAV9P605_9PEZI</name>
<dbReference type="Proteomes" id="UP001337655">
    <property type="component" value="Unassembled WGS sequence"/>
</dbReference>
<comment type="caution">
    <text evidence="2">The sequence shown here is derived from an EMBL/GenBank/DDBJ whole genome shotgun (WGS) entry which is preliminary data.</text>
</comment>
<sequence length="128" mass="13263">MTSSAVTKKPEQDVGSAGNQEVVESKEHQQSASASVRSLHCSQPFQSFEHSAYSQQAGLNLNVFGALSGAFSSKSTKETEADGSSKEVRQEQVSGSGAGAGNLNANAAASAEDKGRQMRAAIQEKNAS</sequence>
<evidence type="ECO:0000313" key="3">
    <source>
        <dbReference type="Proteomes" id="UP001337655"/>
    </source>
</evidence>
<evidence type="ECO:0000256" key="1">
    <source>
        <dbReference type="SAM" id="MobiDB-lite"/>
    </source>
</evidence>
<gene>
    <name evidence="2" type="ORF">LTR77_007631</name>
</gene>
<dbReference type="AlphaFoldDB" id="A0AAV9P605"/>
<organism evidence="2 3">
    <name type="scientific">Saxophila tyrrhenica</name>
    <dbReference type="NCBI Taxonomy" id="1690608"/>
    <lineage>
        <taxon>Eukaryota</taxon>
        <taxon>Fungi</taxon>
        <taxon>Dikarya</taxon>
        <taxon>Ascomycota</taxon>
        <taxon>Pezizomycotina</taxon>
        <taxon>Dothideomycetes</taxon>
        <taxon>Dothideomycetidae</taxon>
        <taxon>Mycosphaerellales</taxon>
        <taxon>Extremaceae</taxon>
        <taxon>Saxophila</taxon>
    </lineage>
</organism>
<keyword evidence="3" id="KW-1185">Reference proteome</keyword>
<feature type="region of interest" description="Disordered" evidence="1">
    <location>
        <begin position="1"/>
        <end position="40"/>
    </location>
</feature>
<evidence type="ECO:0000313" key="2">
    <source>
        <dbReference type="EMBL" id="KAK5166902.1"/>
    </source>
</evidence>
<dbReference type="RefSeq" id="XP_064656710.1">
    <property type="nucleotide sequence ID" value="XM_064804868.1"/>
</dbReference>
<feature type="compositionally biased region" description="Basic and acidic residues" evidence="1">
    <location>
        <begin position="75"/>
        <end position="90"/>
    </location>
</feature>